<protein>
    <submittedName>
        <fullName evidence="1">WXG100 family type VII secretion target</fullName>
    </submittedName>
</protein>
<dbReference type="Gene3D" id="1.10.287.1060">
    <property type="entry name" value="ESAT-6-like"/>
    <property type="match status" value="1"/>
</dbReference>
<dbReference type="EMBL" id="JBIAQY010000010">
    <property type="protein sequence ID" value="MFF3571584.1"/>
    <property type="molecule type" value="Genomic_DNA"/>
</dbReference>
<gene>
    <name evidence="1" type="ORF">ACFYXQ_27775</name>
</gene>
<proteinExistence type="predicted"/>
<reference evidence="1 2" key="1">
    <citation type="submission" date="2024-10" db="EMBL/GenBank/DDBJ databases">
        <title>The Natural Products Discovery Center: Release of the First 8490 Sequenced Strains for Exploring Actinobacteria Biosynthetic Diversity.</title>
        <authorList>
            <person name="Kalkreuter E."/>
            <person name="Kautsar S.A."/>
            <person name="Yang D."/>
            <person name="Bader C.D."/>
            <person name="Teijaro C.N."/>
            <person name="Fluegel L."/>
            <person name="Davis C.M."/>
            <person name="Simpson J.R."/>
            <person name="Lauterbach L."/>
            <person name="Steele A.D."/>
            <person name="Gui C."/>
            <person name="Meng S."/>
            <person name="Li G."/>
            <person name="Viehrig K."/>
            <person name="Ye F."/>
            <person name="Su P."/>
            <person name="Kiefer A.F."/>
            <person name="Nichols A."/>
            <person name="Cepeda A.J."/>
            <person name="Yan W."/>
            <person name="Fan B."/>
            <person name="Jiang Y."/>
            <person name="Adhikari A."/>
            <person name="Zheng C.-J."/>
            <person name="Schuster L."/>
            <person name="Cowan T.M."/>
            <person name="Smanski M.J."/>
            <person name="Chevrette M.G."/>
            <person name="De Carvalho L.P.S."/>
            <person name="Shen B."/>
        </authorList>
    </citation>
    <scope>NUCLEOTIDE SEQUENCE [LARGE SCALE GENOMIC DNA]</scope>
    <source>
        <strain evidence="1 2">NPDC002593</strain>
    </source>
</reference>
<dbReference type="SUPFAM" id="SSF140453">
    <property type="entry name" value="EsxAB dimer-like"/>
    <property type="match status" value="1"/>
</dbReference>
<evidence type="ECO:0000313" key="1">
    <source>
        <dbReference type="EMBL" id="MFF3571584.1"/>
    </source>
</evidence>
<accession>A0ABW6S5P5</accession>
<keyword evidence="2" id="KW-1185">Reference proteome</keyword>
<evidence type="ECO:0000313" key="2">
    <source>
        <dbReference type="Proteomes" id="UP001601992"/>
    </source>
</evidence>
<dbReference type="Proteomes" id="UP001601992">
    <property type="component" value="Unassembled WGS sequence"/>
</dbReference>
<dbReference type="InterPro" id="IPR036689">
    <property type="entry name" value="ESAT-6-like_sf"/>
</dbReference>
<sequence>MTSVEINPEQLRTAASDCDRIHSAILTAMKSLQTAVDAKQAPWGNDSFGKKFANGEKGYVAVSKNLLDGINDLATTFGTFASGQREAADELSNADTGNANH</sequence>
<comment type="caution">
    <text evidence="1">The sequence shown here is derived from an EMBL/GenBank/DDBJ whole genome shotgun (WGS) entry which is preliminary data.</text>
</comment>
<name>A0ABW6S5P5_9NOCA</name>
<dbReference type="RefSeq" id="WP_040826558.1">
    <property type="nucleotide sequence ID" value="NZ_JBIAQY010000010.1"/>
</dbReference>
<organism evidence="1 2">
    <name type="scientific">Nocardia jiangxiensis</name>
    <dbReference type="NCBI Taxonomy" id="282685"/>
    <lineage>
        <taxon>Bacteria</taxon>
        <taxon>Bacillati</taxon>
        <taxon>Actinomycetota</taxon>
        <taxon>Actinomycetes</taxon>
        <taxon>Mycobacteriales</taxon>
        <taxon>Nocardiaceae</taxon>
        <taxon>Nocardia</taxon>
    </lineage>
</organism>